<comment type="caution">
    <text evidence="8">The sequence shown here is derived from an EMBL/GenBank/DDBJ whole genome shotgun (WGS) entry which is preliminary data.</text>
</comment>
<evidence type="ECO:0000256" key="2">
    <source>
        <dbReference type="ARBA" id="ARBA00022737"/>
    </source>
</evidence>
<dbReference type="Gene3D" id="2.60.40.60">
    <property type="entry name" value="Cadherins"/>
    <property type="match status" value="1"/>
</dbReference>
<evidence type="ECO:0000256" key="6">
    <source>
        <dbReference type="SAM" id="MobiDB-lite"/>
    </source>
</evidence>
<dbReference type="GO" id="GO:0005509">
    <property type="term" value="F:calcium ion binding"/>
    <property type="evidence" value="ECO:0007669"/>
    <property type="project" value="UniProtKB-UniRule"/>
</dbReference>
<dbReference type="AlphaFoldDB" id="A0AAE1BPP3"/>
<feature type="domain" description="Cadherin" evidence="7">
    <location>
        <begin position="1"/>
        <end position="91"/>
    </location>
</feature>
<dbReference type="Proteomes" id="UP001286313">
    <property type="component" value="Unassembled WGS sequence"/>
</dbReference>
<dbReference type="GO" id="GO:0008013">
    <property type="term" value="F:beta-catenin binding"/>
    <property type="evidence" value="ECO:0007669"/>
    <property type="project" value="TreeGrafter"/>
</dbReference>
<comment type="subcellular location">
    <subcellularLocation>
        <location evidence="1">Membrane</location>
    </subcellularLocation>
</comment>
<dbReference type="InterPro" id="IPR039808">
    <property type="entry name" value="Cadherin"/>
</dbReference>
<keyword evidence="3 5" id="KW-0106">Calcium</keyword>
<feature type="region of interest" description="Disordered" evidence="6">
    <location>
        <begin position="148"/>
        <end position="185"/>
    </location>
</feature>
<dbReference type="GO" id="GO:0016477">
    <property type="term" value="P:cell migration"/>
    <property type="evidence" value="ECO:0007669"/>
    <property type="project" value="TreeGrafter"/>
</dbReference>
<evidence type="ECO:0000259" key="7">
    <source>
        <dbReference type="PROSITE" id="PS50268"/>
    </source>
</evidence>
<evidence type="ECO:0000256" key="5">
    <source>
        <dbReference type="PROSITE-ProRule" id="PRU00043"/>
    </source>
</evidence>
<evidence type="ECO:0000256" key="1">
    <source>
        <dbReference type="ARBA" id="ARBA00004370"/>
    </source>
</evidence>
<evidence type="ECO:0000256" key="3">
    <source>
        <dbReference type="ARBA" id="ARBA00022837"/>
    </source>
</evidence>
<evidence type="ECO:0000313" key="9">
    <source>
        <dbReference type="Proteomes" id="UP001286313"/>
    </source>
</evidence>
<dbReference type="CDD" id="cd11304">
    <property type="entry name" value="Cadherin_repeat"/>
    <property type="match status" value="1"/>
</dbReference>
<dbReference type="PROSITE" id="PS50268">
    <property type="entry name" value="CADHERIN_2"/>
    <property type="match status" value="1"/>
</dbReference>
<evidence type="ECO:0000313" key="8">
    <source>
        <dbReference type="EMBL" id="KAK3852670.1"/>
    </source>
</evidence>
<protein>
    <recommendedName>
        <fullName evidence="7">Cadherin domain-containing protein</fullName>
    </recommendedName>
</protein>
<dbReference type="InterPro" id="IPR002126">
    <property type="entry name" value="Cadherin-like_dom"/>
</dbReference>
<gene>
    <name evidence="8" type="ORF">Pcinc_040751</name>
</gene>
<evidence type="ECO:0000256" key="4">
    <source>
        <dbReference type="ARBA" id="ARBA00023136"/>
    </source>
</evidence>
<dbReference type="InterPro" id="IPR015919">
    <property type="entry name" value="Cadherin-like_sf"/>
</dbReference>
<accession>A0AAE1BPP3</accession>
<dbReference type="EMBL" id="JAWQEG010007302">
    <property type="protein sequence ID" value="KAK3852670.1"/>
    <property type="molecule type" value="Genomic_DNA"/>
</dbReference>
<feature type="non-terminal residue" evidence="8">
    <location>
        <position position="1"/>
    </location>
</feature>
<organism evidence="8 9">
    <name type="scientific">Petrolisthes cinctipes</name>
    <name type="common">Flat porcelain crab</name>
    <dbReference type="NCBI Taxonomy" id="88211"/>
    <lineage>
        <taxon>Eukaryota</taxon>
        <taxon>Metazoa</taxon>
        <taxon>Ecdysozoa</taxon>
        <taxon>Arthropoda</taxon>
        <taxon>Crustacea</taxon>
        <taxon>Multicrustacea</taxon>
        <taxon>Malacostraca</taxon>
        <taxon>Eumalacostraca</taxon>
        <taxon>Eucarida</taxon>
        <taxon>Decapoda</taxon>
        <taxon>Pleocyemata</taxon>
        <taxon>Anomura</taxon>
        <taxon>Galatheoidea</taxon>
        <taxon>Porcellanidae</taxon>
        <taxon>Petrolisthes</taxon>
    </lineage>
</organism>
<name>A0AAE1BPP3_PETCI</name>
<dbReference type="GO" id="GO:0045296">
    <property type="term" value="F:cadherin binding"/>
    <property type="evidence" value="ECO:0007669"/>
    <property type="project" value="TreeGrafter"/>
</dbReference>
<feature type="region of interest" description="Disordered" evidence="6">
    <location>
        <begin position="123"/>
        <end position="142"/>
    </location>
</feature>
<reference evidence="8" key="1">
    <citation type="submission" date="2023-10" db="EMBL/GenBank/DDBJ databases">
        <title>Genome assemblies of two species of porcelain crab, Petrolisthes cinctipes and Petrolisthes manimaculis (Anomura: Porcellanidae).</title>
        <authorList>
            <person name="Angst P."/>
        </authorList>
    </citation>
    <scope>NUCLEOTIDE SEQUENCE</scope>
    <source>
        <strain evidence="8">PB745_01</strain>
        <tissue evidence="8">Gill</tissue>
    </source>
</reference>
<dbReference type="Pfam" id="PF00028">
    <property type="entry name" value="Cadherin"/>
    <property type="match status" value="1"/>
</dbReference>
<dbReference type="GO" id="GO:0016342">
    <property type="term" value="C:catenin complex"/>
    <property type="evidence" value="ECO:0007669"/>
    <property type="project" value="TreeGrafter"/>
</dbReference>
<feature type="compositionally biased region" description="Low complexity" evidence="6">
    <location>
        <begin position="127"/>
        <end position="140"/>
    </location>
</feature>
<dbReference type="GO" id="GO:0007156">
    <property type="term" value="P:homophilic cell adhesion via plasma membrane adhesion molecules"/>
    <property type="evidence" value="ECO:0007669"/>
    <property type="project" value="InterPro"/>
</dbReference>
<keyword evidence="9" id="KW-1185">Reference proteome</keyword>
<sequence length="185" mass="21010">TSVIRVQASDRDDPAEGLNARLTYSLERNVVESSGLPIFEVDTQLGLVTTALCCLDREQTDHYTLHVVATDGGGLKVLDPDVTNDFAFRVSGRWNEWGTKRVNGMERVVPGSGRGWQMFTVEGRGGTTTNNNNNNNNNNNRYLEKLRRNEQKIGNERINNERRNEEGSKRRKTWGDEEGKVEERR</sequence>
<dbReference type="PANTHER" id="PTHR24027">
    <property type="entry name" value="CADHERIN-23"/>
    <property type="match status" value="1"/>
</dbReference>
<dbReference type="PANTHER" id="PTHR24027:SF438">
    <property type="entry name" value="CADHERIN 23"/>
    <property type="match status" value="1"/>
</dbReference>
<dbReference type="GO" id="GO:0031175">
    <property type="term" value="P:neuron projection development"/>
    <property type="evidence" value="ECO:0007669"/>
    <property type="project" value="TreeGrafter"/>
</dbReference>
<dbReference type="SMART" id="SM00112">
    <property type="entry name" value="CA"/>
    <property type="match status" value="1"/>
</dbReference>
<keyword evidence="2" id="KW-0677">Repeat</keyword>
<keyword evidence="4" id="KW-0472">Membrane</keyword>
<proteinExistence type="predicted"/>
<dbReference type="SUPFAM" id="SSF49313">
    <property type="entry name" value="Cadherin-like"/>
    <property type="match status" value="1"/>
</dbReference>